<evidence type="ECO:0000256" key="7">
    <source>
        <dbReference type="ARBA" id="ARBA00023136"/>
    </source>
</evidence>
<dbReference type="SUPFAM" id="SSF81321">
    <property type="entry name" value="Family A G protein-coupled receptor-like"/>
    <property type="match status" value="1"/>
</dbReference>
<evidence type="ECO:0000259" key="10">
    <source>
        <dbReference type="PROSITE" id="PS50262"/>
    </source>
</evidence>
<protein>
    <submittedName>
        <fullName evidence="12">Olfactory receptor 10G9-like</fullName>
    </submittedName>
</protein>
<dbReference type="PRINTS" id="PR00237">
    <property type="entry name" value="GPCRRHODOPSN"/>
</dbReference>
<proteinExistence type="predicted"/>
<evidence type="ECO:0000256" key="8">
    <source>
        <dbReference type="ARBA" id="ARBA00023224"/>
    </source>
</evidence>
<evidence type="ECO:0000313" key="11">
    <source>
        <dbReference type="Proteomes" id="UP000694871"/>
    </source>
</evidence>
<dbReference type="InterPro" id="IPR000276">
    <property type="entry name" value="GPCR_Rhodpsn"/>
</dbReference>
<feature type="transmembrane region" description="Helical" evidence="9">
    <location>
        <begin position="43"/>
        <end position="70"/>
    </location>
</feature>
<dbReference type="Pfam" id="PF13853">
    <property type="entry name" value="7tm_4"/>
    <property type="match status" value="1"/>
</dbReference>
<evidence type="ECO:0000256" key="3">
    <source>
        <dbReference type="ARBA" id="ARBA00022606"/>
    </source>
</evidence>
<keyword evidence="5" id="KW-0552">Olfaction</keyword>
<feature type="transmembrane region" description="Helical" evidence="9">
    <location>
        <begin position="116"/>
        <end position="138"/>
    </location>
</feature>
<organism evidence="11 12">
    <name type="scientific">Gekko japonicus</name>
    <name type="common">Schlegel's Japanese gecko</name>
    <dbReference type="NCBI Taxonomy" id="146911"/>
    <lineage>
        <taxon>Eukaryota</taxon>
        <taxon>Metazoa</taxon>
        <taxon>Chordata</taxon>
        <taxon>Craniata</taxon>
        <taxon>Vertebrata</taxon>
        <taxon>Euteleostomi</taxon>
        <taxon>Lepidosauria</taxon>
        <taxon>Squamata</taxon>
        <taxon>Bifurcata</taxon>
        <taxon>Gekkota</taxon>
        <taxon>Gekkonidae</taxon>
        <taxon>Gekkoninae</taxon>
        <taxon>Gekko</taxon>
    </lineage>
</organism>
<evidence type="ECO:0000256" key="5">
    <source>
        <dbReference type="ARBA" id="ARBA00022725"/>
    </source>
</evidence>
<dbReference type="InterPro" id="IPR017452">
    <property type="entry name" value="GPCR_Rhodpsn_7TM"/>
</dbReference>
<feature type="non-terminal residue" evidence="12">
    <location>
        <position position="323"/>
    </location>
</feature>
<keyword evidence="3" id="KW-0716">Sensory transduction</keyword>
<feature type="transmembrane region" description="Helical" evidence="9">
    <location>
        <begin position="159"/>
        <end position="176"/>
    </location>
</feature>
<keyword evidence="6 9" id="KW-1133">Transmembrane helix</keyword>
<accession>A0ABM1L416</accession>
<evidence type="ECO:0000256" key="4">
    <source>
        <dbReference type="ARBA" id="ARBA00022692"/>
    </source>
</evidence>
<feature type="transmembrane region" description="Helical" evidence="9">
    <location>
        <begin position="217"/>
        <end position="243"/>
    </location>
</feature>
<dbReference type="InterPro" id="IPR000725">
    <property type="entry name" value="Olfact_rcpt"/>
</dbReference>
<feature type="transmembrane region" description="Helical" evidence="9">
    <location>
        <begin position="289"/>
        <end position="308"/>
    </location>
</feature>
<dbReference type="RefSeq" id="XP_015280703.1">
    <property type="nucleotide sequence ID" value="XM_015425217.1"/>
</dbReference>
<sequence length="323" mass="36585">MATELIPKGHPQIEWLSSRNWTTTTTTNFILMGLPHVPEMGTLLFLLFSIIYLFTLMGNSLIFVTILVDFRLHKPMYFFLGNLSFLDFWFSTVTLPKMLQGFLEPGGTTISFLGCLVQLFFSQMLGSTECFLYTVMCYDRYVAICHPLHYSSIMDKMTSLRLAAAVWLLGSLHSLLHTSLAFNLPYCGPKKIDHFLCDPTPLLELACANTSINETMIFFGIGMVASASLLLILLSYASIFRVILKIGHSEGRYNAISTCASHFTAVMCFYVPCIFVYLRPGSKSTLDKIVSVFYTVLTPMLNPLIYTLRNREMKTALFRLKHK</sequence>
<evidence type="ECO:0000256" key="1">
    <source>
        <dbReference type="ARBA" id="ARBA00004651"/>
    </source>
</evidence>
<dbReference type="Gene3D" id="1.20.1070.10">
    <property type="entry name" value="Rhodopsin 7-helix transmembrane proteins"/>
    <property type="match status" value="1"/>
</dbReference>
<dbReference type="PROSITE" id="PS50262">
    <property type="entry name" value="G_PROTEIN_RECEP_F1_2"/>
    <property type="match status" value="1"/>
</dbReference>
<keyword evidence="4 9" id="KW-0812">Transmembrane</keyword>
<evidence type="ECO:0000256" key="9">
    <source>
        <dbReference type="SAM" id="Phobius"/>
    </source>
</evidence>
<evidence type="ECO:0000256" key="2">
    <source>
        <dbReference type="ARBA" id="ARBA00022475"/>
    </source>
</evidence>
<keyword evidence="7 9" id="KW-0472">Membrane</keyword>
<dbReference type="PRINTS" id="PR00245">
    <property type="entry name" value="OLFACTORYR"/>
</dbReference>
<gene>
    <name evidence="12" type="primary">LOC107122191</name>
</gene>
<keyword evidence="2" id="KW-1003">Cell membrane</keyword>
<dbReference type="PANTHER" id="PTHR26453">
    <property type="entry name" value="OLFACTORY RECEPTOR"/>
    <property type="match status" value="1"/>
</dbReference>
<comment type="subcellular location">
    <subcellularLocation>
        <location evidence="1">Cell membrane</location>
        <topology evidence="1">Multi-pass membrane protein</topology>
    </subcellularLocation>
</comment>
<evidence type="ECO:0000313" key="12">
    <source>
        <dbReference type="RefSeq" id="XP_015280703.1"/>
    </source>
</evidence>
<keyword evidence="8" id="KW-0807">Transducer</keyword>
<evidence type="ECO:0000256" key="6">
    <source>
        <dbReference type="ARBA" id="ARBA00022989"/>
    </source>
</evidence>
<keyword evidence="11" id="KW-1185">Reference proteome</keyword>
<feature type="transmembrane region" description="Helical" evidence="9">
    <location>
        <begin position="77"/>
        <end position="96"/>
    </location>
</feature>
<feature type="domain" description="G-protein coupled receptors family 1 profile" evidence="10">
    <location>
        <begin position="58"/>
        <end position="306"/>
    </location>
</feature>
<feature type="transmembrane region" description="Helical" evidence="9">
    <location>
        <begin position="255"/>
        <end position="277"/>
    </location>
</feature>
<reference evidence="12" key="1">
    <citation type="submission" date="2025-08" db="UniProtKB">
        <authorList>
            <consortium name="RefSeq"/>
        </authorList>
    </citation>
    <scope>IDENTIFICATION</scope>
</reference>
<name>A0ABM1L416_GEKJA</name>
<dbReference type="GeneID" id="107122191"/>
<dbReference type="Proteomes" id="UP000694871">
    <property type="component" value="Unplaced"/>
</dbReference>